<name>A0A1I6N2A6_9RHOB</name>
<dbReference type="OrthoDB" id="8256382at2"/>
<dbReference type="GO" id="GO:0003700">
    <property type="term" value="F:DNA-binding transcription factor activity"/>
    <property type="evidence" value="ECO:0007669"/>
    <property type="project" value="InterPro"/>
</dbReference>
<dbReference type="PROSITE" id="PS50995">
    <property type="entry name" value="HTH_MARR_2"/>
    <property type="match status" value="1"/>
</dbReference>
<proteinExistence type="predicted"/>
<dbReference type="Pfam" id="PF12802">
    <property type="entry name" value="MarR_2"/>
    <property type="match status" value="1"/>
</dbReference>
<dbReference type="InterPro" id="IPR000835">
    <property type="entry name" value="HTH_MarR-typ"/>
</dbReference>
<keyword evidence="1" id="KW-0805">Transcription regulation</keyword>
<dbReference type="SMART" id="SM00347">
    <property type="entry name" value="HTH_MARR"/>
    <property type="match status" value="1"/>
</dbReference>
<protein>
    <submittedName>
        <fullName evidence="5">DNA-binding transcriptional regulator, MarR family</fullName>
    </submittedName>
</protein>
<evidence type="ECO:0000313" key="5">
    <source>
        <dbReference type="EMBL" id="SFS22001.1"/>
    </source>
</evidence>
<evidence type="ECO:0000256" key="2">
    <source>
        <dbReference type="ARBA" id="ARBA00023125"/>
    </source>
</evidence>
<dbReference type="EMBL" id="FOZM01000003">
    <property type="protein sequence ID" value="SFS22001.1"/>
    <property type="molecule type" value="Genomic_DNA"/>
</dbReference>
<gene>
    <name evidence="5" type="ORF">SAMN05444714_3072</name>
</gene>
<dbReference type="InterPro" id="IPR036388">
    <property type="entry name" value="WH-like_DNA-bd_sf"/>
</dbReference>
<dbReference type="PANTHER" id="PTHR42756:SF1">
    <property type="entry name" value="TRANSCRIPTIONAL REPRESSOR OF EMRAB OPERON"/>
    <property type="match status" value="1"/>
</dbReference>
<accession>A0A1I6N2A6</accession>
<dbReference type="RefSeq" id="WP_090210260.1">
    <property type="nucleotide sequence ID" value="NZ_FOZM01000003.1"/>
</dbReference>
<reference evidence="5 6" key="1">
    <citation type="submission" date="2016-10" db="EMBL/GenBank/DDBJ databases">
        <authorList>
            <person name="de Groot N.N."/>
        </authorList>
    </citation>
    <scope>NUCLEOTIDE SEQUENCE [LARGE SCALE GENOMIC DNA]</scope>
    <source>
        <strain evidence="5 6">DSM 29433</strain>
    </source>
</reference>
<dbReference type="STRING" id="1123755.SAMN05444714_3072"/>
<dbReference type="AlphaFoldDB" id="A0A1I6N2A6"/>
<sequence length="149" mass="16545">MSKPDQLLKIVGTLMRVMLVSERTPRAQQHVTRYNPHDFQTLGFLRENPGARATTLTDYLGVVPTTTSSVIARLVQRGLVAKAKHPEDGRAVSLSLTKAGQDLAETIYQQDLSNMRLFLSAIDESEQSQLIALLQRVSDRVTALENGRD</sequence>
<dbReference type="Proteomes" id="UP000198926">
    <property type="component" value="Unassembled WGS sequence"/>
</dbReference>
<dbReference type="PANTHER" id="PTHR42756">
    <property type="entry name" value="TRANSCRIPTIONAL REGULATOR, MARR"/>
    <property type="match status" value="1"/>
</dbReference>
<keyword evidence="3" id="KW-0804">Transcription</keyword>
<evidence type="ECO:0000256" key="3">
    <source>
        <dbReference type="ARBA" id="ARBA00023163"/>
    </source>
</evidence>
<keyword evidence="2 5" id="KW-0238">DNA-binding</keyword>
<dbReference type="GO" id="GO:0003677">
    <property type="term" value="F:DNA binding"/>
    <property type="evidence" value="ECO:0007669"/>
    <property type="project" value="UniProtKB-KW"/>
</dbReference>
<feature type="domain" description="HTH marR-type" evidence="4">
    <location>
        <begin position="4"/>
        <end position="139"/>
    </location>
</feature>
<dbReference type="PRINTS" id="PR00598">
    <property type="entry name" value="HTHMARR"/>
</dbReference>
<dbReference type="SUPFAM" id="SSF46785">
    <property type="entry name" value="Winged helix' DNA-binding domain"/>
    <property type="match status" value="1"/>
</dbReference>
<evidence type="ECO:0000259" key="4">
    <source>
        <dbReference type="PROSITE" id="PS50995"/>
    </source>
</evidence>
<keyword evidence="6" id="KW-1185">Reference proteome</keyword>
<organism evidence="5 6">
    <name type="scientific">Yoonia litorea</name>
    <dbReference type="NCBI Taxonomy" id="1123755"/>
    <lineage>
        <taxon>Bacteria</taxon>
        <taxon>Pseudomonadati</taxon>
        <taxon>Pseudomonadota</taxon>
        <taxon>Alphaproteobacteria</taxon>
        <taxon>Rhodobacterales</taxon>
        <taxon>Paracoccaceae</taxon>
        <taxon>Yoonia</taxon>
    </lineage>
</organism>
<dbReference type="Gene3D" id="1.10.10.10">
    <property type="entry name" value="Winged helix-like DNA-binding domain superfamily/Winged helix DNA-binding domain"/>
    <property type="match status" value="1"/>
</dbReference>
<evidence type="ECO:0000256" key="1">
    <source>
        <dbReference type="ARBA" id="ARBA00023015"/>
    </source>
</evidence>
<evidence type="ECO:0000313" key="6">
    <source>
        <dbReference type="Proteomes" id="UP000198926"/>
    </source>
</evidence>
<dbReference type="InterPro" id="IPR036390">
    <property type="entry name" value="WH_DNA-bd_sf"/>
</dbReference>